<keyword evidence="3 5" id="KW-0378">Hydrolase</keyword>
<evidence type="ECO:0000259" key="6">
    <source>
        <dbReference type="Pfam" id="PF00135"/>
    </source>
</evidence>
<dbReference type="PROSITE" id="PS00122">
    <property type="entry name" value="CARBOXYLESTERASE_B_1"/>
    <property type="match status" value="1"/>
</dbReference>
<dbReference type="GO" id="GO:0003990">
    <property type="term" value="F:acetylcholinesterase activity"/>
    <property type="evidence" value="ECO:0007669"/>
    <property type="project" value="TreeGrafter"/>
</dbReference>
<dbReference type="PROSITE" id="PS00941">
    <property type="entry name" value="CARBOXYLESTERASE_B_2"/>
    <property type="match status" value="1"/>
</dbReference>
<dbReference type="InterPro" id="IPR019826">
    <property type="entry name" value="Carboxylesterase_B_AS"/>
</dbReference>
<evidence type="ECO:0000256" key="2">
    <source>
        <dbReference type="ARBA" id="ARBA00022487"/>
    </source>
</evidence>
<sequence length="530" mass="60206">MQSFRLLVFLACFTICQSEPEPPRVRVRRLGTVLGTHETLWFNNQTVEVFRGIPFAEPPIGMRRFRETQLVEKFPYSPFNASEYPPACIQIYANFTQDEDCLYLNIWRPAVRRTKLPVIVMIYGGAFIVGHSRSPNYSGLPLTALHDVIVVNFNYRLGAFGFSDLSEIVNLPGNQGFLDQRLAIKWVKEFIEDFGGDPTRITLMGCSAGAVGVSYHLKSPLSQGLVRGAVMDAGVLSTKRLETVRSSLRRMIRLAVKVGCNSTRPHQLLRCLRKVPAAVINDASMTVMDSPLLSFRPTKFPEELLEAVSGNVSVFLGHSGSEGLTLVSNGFGINDPLPEFRSTHEAVEWCKVLLMSGLREFEENIESQWSQFKDFLDRLYFKGYEHSLVDRAALFLGDMYFHCSMLSSYKTTPVSTFYVFERAFKKNVFWDNDPEIYKSFHMTAHMHFVGSQLLTLRDEIHPEDLAFTLKSMEWIADFASHSSVAGIPRTSYPAVVSIDSEIRRSKQHEALDRCRHLKEFFKGRGLDIFE</sequence>
<evidence type="ECO:0000256" key="4">
    <source>
        <dbReference type="ARBA" id="ARBA00023180"/>
    </source>
</evidence>
<dbReference type="GO" id="GO:0005615">
    <property type="term" value="C:extracellular space"/>
    <property type="evidence" value="ECO:0007669"/>
    <property type="project" value="TreeGrafter"/>
</dbReference>
<dbReference type="PANTHER" id="PTHR43918:SF4">
    <property type="entry name" value="CARBOXYLIC ESTER HYDROLASE"/>
    <property type="match status" value="1"/>
</dbReference>
<dbReference type="Gene3D" id="3.40.50.1820">
    <property type="entry name" value="alpha/beta hydrolase"/>
    <property type="match status" value="1"/>
</dbReference>
<comment type="similarity">
    <text evidence="1 5">Belongs to the type-B carboxylesterase/lipase family.</text>
</comment>
<reference evidence="8" key="1">
    <citation type="submission" date="2025-08" db="UniProtKB">
        <authorList>
            <consortium name="RefSeq"/>
        </authorList>
    </citation>
    <scope>IDENTIFICATION</scope>
</reference>
<organism evidence="7 8">
    <name type="scientific">Galendromus occidentalis</name>
    <name type="common">western predatory mite</name>
    <dbReference type="NCBI Taxonomy" id="34638"/>
    <lineage>
        <taxon>Eukaryota</taxon>
        <taxon>Metazoa</taxon>
        <taxon>Ecdysozoa</taxon>
        <taxon>Arthropoda</taxon>
        <taxon>Chelicerata</taxon>
        <taxon>Arachnida</taxon>
        <taxon>Acari</taxon>
        <taxon>Parasitiformes</taxon>
        <taxon>Mesostigmata</taxon>
        <taxon>Gamasina</taxon>
        <taxon>Phytoseioidea</taxon>
        <taxon>Phytoseiidae</taxon>
        <taxon>Typhlodrominae</taxon>
        <taxon>Galendromus</taxon>
    </lineage>
</organism>
<feature type="signal peptide" evidence="5">
    <location>
        <begin position="1"/>
        <end position="18"/>
    </location>
</feature>
<dbReference type="GO" id="GO:0019695">
    <property type="term" value="P:choline metabolic process"/>
    <property type="evidence" value="ECO:0007669"/>
    <property type="project" value="TreeGrafter"/>
</dbReference>
<evidence type="ECO:0000313" key="7">
    <source>
        <dbReference type="Proteomes" id="UP000694867"/>
    </source>
</evidence>
<dbReference type="Proteomes" id="UP000694867">
    <property type="component" value="Unplaced"/>
</dbReference>
<dbReference type="GO" id="GO:0006581">
    <property type="term" value="P:acetylcholine catabolic process"/>
    <property type="evidence" value="ECO:0007669"/>
    <property type="project" value="TreeGrafter"/>
</dbReference>
<dbReference type="InterPro" id="IPR019819">
    <property type="entry name" value="Carboxylesterase_B_CS"/>
</dbReference>
<evidence type="ECO:0000256" key="5">
    <source>
        <dbReference type="RuleBase" id="RU361235"/>
    </source>
</evidence>
<feature type="chain" id="PRO_5042317810" description="Carboxylic ester hydrolase" evidence="5">
    <location>
        <begin position="19"/>
        <end position="530"/>
    </location>
</feature>
<dbReference type="AlphaFoldDB" id="A0AAJ6QU31"/>
<dbReference type="Pfam" id="PF00135">
    <property type="entry name" value="COesterase"/>
    <property type="match status" value="1"/>
</dbReference>
<dbReference type="InterPro" id="IPR002018">
    <property type="entry name" value="CarbesteraseB"/>
</dbReference>
<feature type="domain" description="Carboxylesterase type B" evidence="6">
    <location>
        <begin position="23"/>
        <end position="483"/>
    </location>
</feature>
<dbReference type="GeneID" id="100905871"/>
<dbReference type="RefSeq" id="XP_003744142.2">
    <property type="nucleotide sequence ID" value="XM_003744094.2"/>
</dbReference>
<dbReference type="SUPFAM" id="SSF53474">
    <property type="entry name" value="alpha/beta-Hydrolases"/>
    <property type="match status" value="1"/>
</dbReference>
<keyword evidence="7" id="KW-1185">Reference proteome</keyword>
<dbReference type="InterPro" id="IPR029058">
    <property type="entry name" value="AB_hydrolase_fold"/>
</dbReference>
<proteinExistence type="inferred from homology"/>
<evidence type="ECO:0000256" key="3">
    <source>
        <dbReference type="ARBA" id="ARBA00022801"/>
    </source>
</evidence>
<name>A0AAJ6QU31_9ACAR</name>
<dbReference type="KEGG" id="goe:100905871"/>
<dbReference type="EC" id="3.1.1.-" evidence="5"/>
<evidence type="ECO:0000313" key="8">
    <source>
        <dbReference type="RefSeq" id="XP_003744142.2"/>
    </source>
</evidence>
<evidence type="ECO:0000256" key="1">
    <source>
        <dbReference type="ARBA" id="ARBA00005964"/>
    </source>
</evidence>
<dbReference type="PANTHER" id="PTHR43918">
    <property type="entry name" value="ACETYLCHOLINESTERASE"/>
    <property type="match status" value="1"/>
</dbReference>
<keyword evidence="2" id="KW-0719">Serine esterase</keyword>
<protein>
    <recommendedName>
        <fullName evidence="5">Carboxylic ester hydrolase</fullName>
        <ecNumber evidence="5">3.1.1.-</ecNumber>
    </recommendedName>
</protein>
<keyword evidence="4" id="KW-0325">Glycoprotein</keyword>
<dbReference type="GO" id="GO:0005886">
    <property type="term" value="C:plasma membrane"/>
    <property type="evidence" value="ECO:0007669"/>
    <property type="project" value="TreeGrafter"/>
</dbReference>
<keyword evidence="5" id="KW-0732">Signal</keyword>
<gene>
    <name evidence="8" type="primary">LOC100905871</name>
</gene>
<dbReference type="InterPro" id="IPR050654">
    <property type="entry name" value="AChE-related_enzymes"/>
</dbReference>
<accession>A0AAJ6QU31</accession>